<organism evidence="1 2">
    <name type="scientific">Afipia felis</name>
    <name type="common">Cat scratch disease bacillus</name>
    <dbReference type="NCBI Taxonomy" id="1035"/>
    <lineage>
        <taxon>Bacteria</taxon>
        <taxon>Pseudomonadati</taxon>
        <taxon>Pseudomonadota</taxon>
        <taxon>Alphaproteobacteria</taxon>
        <taxon>Hyphomicrobiales</taxon>
        <taxon>Nitrobacteraceae</taxon>
        <taxon>Afipia</taxon>
    </lineage>
</organism>
<evidence type="ECO:0000313" key="1">
    <source>
        <dbReference type="EMBL" id="CEG09479.1"/>
    </source>
</evidence>
<accession>A0A090MUL4</accession>
<reference evidence="1 2" key="1">
    <citation type="journal article" date="2014" name="Genome Announc.">
        <title>Genome Sequence of Afipia felis Strain 76713, Isolated in Hospital Water Using an Amoeba Co-Culture Procedure.</title>
        <authorList>
            <person name="Benamar S."/>
            <person name="La Scola B."/>
            <person name="Croce O."/>
        </authorList>
    </citation>
    <scope>NUCLEOTIDE SEQUENCE [LARGE SCALE GENOMIC DNA]</scope>
    <source>
        <strain evidence="1 2">76713</strain>
    </source>
</reference>
<dbReference type="STRING" id="1035.BN961_02905"/>
<name>A0A090MUL4_AFIFE</name>
<evidence type="ECO:0000313" key="2">
    <source>
        <dbReference type="Proteomes" id="UP000035762"/>
    </source>
</evidence>
<dbReference type="Gene3D" id="1.10.3230.30">
    <property type="entry name" value="Phage gp6-like head-tail connector protein"/>
    <property type="match status" value="1"/>
</dbReference>
<sequence length="102" mass="11557">MILTLEQAKEQLAQTLADDDDLIERLIAAAQNHFENWLGYEIEERYPDDVPPALVHGVALLTAHWYENREASVVGVSAQALPFGLQDIINDYRDWSFGEVSE</sequence>
<protein>
    <submittedName>
        <fullName evidence="1">Phage protein (Possible DNA packaging)</fullName>
    </submittedName>
</protein>
<dbReference type="InterPro" id="IPR006450">
    <property type="entry name" value="Phage_HK97_gp6-like"/>
</dbReference>
<dbReference type="CDD" id="cd08054">
    <property type="entry name" value="gp6"/>
    <property type="match status" value="1"/>
</dbReference>
<dbReference type="RefSeq" id="WP_048757398.1">
    <property type="nucleotide sequence ID" value="NZ_CCAZ020000002.1"/>
</dbReference>
<comment type="caution">
    <text evidence="1">The sequence shown here is derived from an EMBL/GenBank/DDBJ whole genome shotgun (WGS) entry which is preliminary data.</text>
</comment>
<proteinExistence type="predicted"/>
<dbReference type="OrthoDB" id="7307102at2"/>
<gene>
    <name evidence="1" type="ORF">BN961_02905</name>
</gene>
<dbReference type="Proteomes" id="UP000035762">
    <property type="component" value="Unassembled WGS sequence"/>
</dbReference>
<dbReference type="Pfam" id="PF05135">
    <property type="entry name" value="Phage_connect_1"/>
    <property type="match status" value="1"/>
</dbReference>
<keyword evidence="2" id="KW-1185">Reference proteome</keyword>
<dbReference type="EMBL" id="CCAZ020000002">
    <property type="protein sequence ID" value="CEG09479.1"/>
    <property type="molecule type" value="Genomic_DNA"/>
</dbReference>
<dbReference type="NCBIfam" id="TIGR01560">
    <property type="entry name" value="put_DNA_pack"/>
    <property type="match status" value="1"/>
</dbReference>
<dbReference type="InterPro" id="IPR021146">
    <property type="entry name" value="Phage_gp6-like_head-tail"/>
</dbReference>
<dbReference type="AlphaFoldDB" id="A0A090MUL4"/>